<feature type="domain" description="Endonuclease/exonuclease/phosphatase" evidence="2">
    <location>
        <begin position="367"/>
        <end position="535"/>
    </location>
</feature>
<reference evidence="4 5" key="1">
    <citation type="journal article" date="2020" name="BMC Genomics">
        <title>Intraspecific diversification of the crop wild relative Brassica cretica Lam. using demographic model selection.</title>
        <authorList>
            <person name="Kioukis A."/>
            <person name="Michalopoulou V.A."/>
            <person name="Briers L."/>
            <person name="Pirintsos S."/>
            <person name="Studholme D.J."/>
            <person name="Pavlidis P."/>
            <person name="Sarris P.F."/>
        </authorList>
    </citation>
    <scope>NUCLEOTIDE SEQUENCE [LARGE SCALE GENOMIC DNA]</scope>
    <source>
        <strain evidence="5">cv. PFS-1207/04</strain>
    </source>
</reference>
<proteinExistence type="predicted"/>
<dbReference type="Pfam" id="PF14111">
    <property type="entry name" value="DUF4283"/>
    <property type="match status" value="1"/>
</dbReference>
<protein>
    <recommendedName>
        <fullName evidence="6">DUF4283 domain-containing protein</fullName>
    </recommendedName>
</protein>
<organism evidence="4 5">
    <name type="scientific">Brassica cretica</name>
    <name type="common">Mustard</name>
    <dbReference type="NCBI Taxonomy" id="69181"/>
    <lineage>
        <taxon>Eukaryota</taxon>
        <taxon>Viridiplantae</taxon>
        <taxon>Streptophyta</taxon>
        <taxon>Embryophyta</taxon>
        <taxon>Tracheophyta</taxon>
        <taxon>Spermatophyta</taxon>
        <taxon>Magnoliopsida</taxon>
        <taxon>eudicotyledons</taxon>
        <taxon>Gunneridae</taxon>
        <taxon>Pentapetalae</taxon>
        <taxon>rosids</taxon>
        <taxon>malvids</taxon>
        <taxon>Brassicales</taxon>
        <taxon>Brassicaceae</taxon>
        <taxon>Brassiceae</taxon>
        <taxon>Brassica</taxon>
    </lineage>
</organism>
<dbReference type="InterPro" id="IPR005135">
    <property type="entry name" value="Endo/exonuclease/phosphatase"/>
</dbReference>
<feature type="domain" description="DUF4283" evidence="3">
    <location>
        <begin position="54"/>
        <end position="131"/>
    </location>
</feature>
<evidence type="ECO:0000259" key="3">
    <source>
        <dbReference type="Pfam" id="PF14111"/>
    </source>
</evidence>
<dbReference type="PANTHER" id="PTHR33710">
    <property type="entry name" value="BNAC02G09200D PROTEIN"/>
    <property type="match status" value="1"/>
</dbReference>
<gene>
    <name evidence="4" type="ORF">DY000_02038552</name>
</gene>
<dbReference type="InterPro" id="IPR025558">
    <property type="entry name" value="DUF4283"/>
</dbReference>
<dbReference type="InterPro" id="IPR036691">
    <property type="entry name" value="Endo/exonu/phosph_ase_sf"/>
</dbReference>
<dbReference type="Gene3D" id="3.60.10.10">
    <property type="entry name" value="Endonuclease/exonuclease/phosphatase"/>
    <property type="match status" value="1"/>
</dbReference>
<feature type="region of interest" description="Disordered" evidence="1">
    <location>
        <begin position="322"/>
        <end position="356"/>
    </location>
</feature>
<dbReference type="EMBL" id="QGKV02001507">
    <property type="protein sequence ID" value="KAF3529542.1"/>
    <property type="molecule type" value="Genomic_DNA"/>
</dbReference>
<keyword evidence="5" id="KW-1185">Reference proteome</keyword>
<dbReference type="Proteomes" id="UP000266723">
    <property type="component" value="Unassembled WGS sequence"/>
</dbReference>
<dbReference type="Pfam" id="PF03372">
    <property type="entry name" value="Exo_endo_phos"/>
    <property type="match status" value="1"/>
</dbReference>
<name>A0ABQ7BAI6_BRACR</name>
<feature type="compositionally biased region" description="Basic and acidic residues" evidence="1">
    <location>
        <begin position="343"/>
        <end position="356"/>
    </location>
</feature>
<dbReference type="SUPFAM" id="SSF56219">
    <property type="entry name" value="DNase I-like"/>
    <property type="match status" value="1"/>
</dbReference>
<evidence type="ECO:0000313" key="4">
    <source>
        <dbReference type="EMBL" id="KAF3529542.1"/>
    </source>
</evidence>
<evidence type="ECO:0000313" key="5">
    <source>
        <dbReference type="Proteomes" id="UP000266723"/>
    </source>
</evidence>
<evidence type="ECO:0000259" key="2">
    <source>
        <dbReference type="Pfam" id="PF03372"/>
    </source>
</evidence>
<dbReference type="PANTHER" id="PTHR33710:SF71">
    <property type="entry name" value="ENDONUCLEASE_EXONUCLEASE_PHOSPHATASE DOMAIN-CONTAINING PROTEIN"/>
    <property type="match status" value="1"/>
</dbReference>
<evidence type="ECO:0008006" key="6">
    <source>
        <dbReference type="Google" id="ProtNLM"/>
    </source>
</evidence>
<evidence type="ECO:0000256" key="1">
    <source>
        <dbReference type="SAM" id="MobiDB-lite"/>
    </source>
</evidence>
<accession>A0ABQ7BAI6</accession>
<comment type="caution">
    <text evidence="4">The sequence shown here is derived from an EMBL/GenBank/DDBJ whole genome shotgun (WGS) entry which is preliminary data.</text>
</comment>
<sequence length="608" mass="69336">MQSEDKHQEQDQNHHLYQQPDPTKVIWKALQRMKLGADRSRWSVHDDAQKEFEKDHRLCLVAKGLNMEHQNSPGIKVALPKTWQLVGKVEGQINDDGTVNFYFDTEHHLLMVLEKQPYTYRGWLVVLDRWINRDSPTFLKQIPFKIRVEKLPDVYRRHSIVESICSRLGHVEEVTIVEPSIFREAEVTVKVYFDVDDQITLTREVEIIKGKTPVELDFRYEGLQKFCLLFGSLRHEYELCSECSKMQPRQFELMDIGTNPYASVQERDAAIREYITIKETGEPSGTATLMQTEPPPALAAPRQMTQSRGQGVVINPAEAAPTQAHLQVVPETSAPEQRAKRKTPADKEEQALTSAKPKDLGYKNVEIVSATGSSGGVAIFWSDRVKLSFLGNPDLYCTHMTVEDGANIFWLTYIYGNPVLKYRQKQWSQLISSEQAGFLKHKPRVIIGDFNDIKRSEEKQGGIPRTVRSCSCFTRMLTVLGLHDVKTLGGRFTWFGKRSNYSIMSKIDRAVANCNWLDMYPSATVSLLPCIGSDHRPLLLNTDGTKRKKSSFFRYDSRIPTYIMGTFIQSSAIAEGPYLNGGVSKILTRGNSFKRSSRRYNGYMIPLL</sequence>